<dbReference type="PROSITE" id="PS50977">
    <property type="entry name" value="HTH_TETR_2"/>
    <property type="match status" value="1"/>
</dbReference>
<organism evidence="6 7">
    <name type="scientific">Rhodococcus spelaei</name>
    <dbReference type="NCBI Taxonomy" id="2546320"/>
    <lineage>
        <taxon>Bacteria</taxon>
        <taxon>Bacillati</taxon>
        <taxon>Actinomycetota</taxon>
        <taxon>Actinomycetes</taxon>
        <taxon>Mycobacteriales</taxon>
        <taxon>Nocardiaceae</taxon>
        <taxon>Rhodococcus</taxon>
    </lineage>
</organism>
<comment type="caution">
    <text evidence="6">The sequence shown here is derived from an EMBL/GenBank/DDBJ whole genome shotgun (WGS) entry which is preliminary data.</text>
</comment>
<reference evidence="6 7" key="1">
    <citation type="submission" date="2019-06" db="EMBL/GenBank/DDBJ databases">
        <title>Rhodococcus spaelei sp. nov., isolated from a cave.</title>
        <authorList>
            <person name="Lee S.D."/>
        </authorList>
    </citation>
    <scope>NUCLEOTIDE SEQUENCE [LARGE SCALE GENOMIC DNA]</scope>
    <source>
        <strain evidence="6 7">C9-5</strain>
    </source>
</reference>
<dbReference type="Proteomes" id="UP000316256">
    <property type="component" value="Unassembled WGS sequence"/>
</dbReference>
<sequence>MMASSSPGGLRALTREAVRARIADAALVLFDENGFDETTVDDIAAAVGISGRSFFRYFPSKEDAVIGDLVIAGAQLRDNVAERLPEETPWRALHLGMREGAEQADADPTRWLRVMRVINSAASLRARNLEKHLAWSALLVPVIAEHTEPDSRLGDLPARALVASAFACLDVALTSWTEANATVPFGDVLDAAFDTMCGAAAPASPHGS</sequence>
<dbReference type="Pfam" id="PF00440">
    <property type="entry name" value="TetR_N"/>
    <property type="match status" value="1"/>
</dbReference>
<dbReference type="InterPro" id="IPR041347">
    <property type="entry name" value="MftR_C"/>
</dbReference>
<proteinExistence type="predicted"/>
<keyword evidence="7" id="KW-1185">Reference proteome</keyword>
<dbReference type="Gene3D" id="1.10.357.10">
    <property type="entry name" value="Tetracycline Repressor, domain 2"/>
    <property type="match status" value="1"/>
</dbReference>
<dbReference type="InterPro" id="IPR023772">
    <property type="entry name" value="DNA-bd_HTH_TetR-type_CS"/>
</dbReference>
<dbReference type="PANTHER" id="PTHR30055">
    <property type="entry name" value="HTH-TYPE TRANSCRIPTIONAL REGULATOR RUTR"/>
    <property type="match status" value="1"/>
</dbReference>
<dbReference type="EMBL" id="VIGH01000003">
    <property type="protein sequence ID" value="TQF73468.1"/>
    <property type="molecule type" value="Genomic_DNA"/>
</dbReference>
<keyword evidence="2 4" id="KW-0238">DNA-binding</keyword>
<dbReference type="InterPro" id="IPR050109">
    <property type="entry name" value="HTH-type_TetR-like_transc_reg"/>
</dbReference>
<keyword evidence="3" id="KW-0804">Transcription</keyword>
<protein>
    <submittedName>
        <fullName evidence="6">TetR family transcriptional regulator</fullName>
    </submittedName>
</protein>
<dbReference type="InterPro" id="IPR009057">
    <property type="entry name" value="Homeodomain-like_sf"/>
</dbReference>
<dbReference type="AlphaFoldDB" id="A0A541BMD8"/>
<dbReference type="Pfam" id="PF17754">
    <property type="entry name" value="TetR_C_14"/>
    <property type="match status" value="1"/>
</dbReference>
<dbReference type="GO" id="GO:0003700">
    <property type="term" value="F:DNA-binding transcription factor activity"/>
    <property type="evidence" value="ECO:0007669"/>
    <property type="project" value="TreeGrafter"/>
</dbReference>
<keyword evidence="1" id="KW-0805">Transcription regulation</keyword>
<evidence type="ECO:0000313" key="6">
    <source>
        <dbReference type="EMBL" id="TQF73468.1"/>
    </source>
</evidence>
<gene>
    <name evidence="6" type="ORF">FK531_08210</name>
</gene>
<evidence type="ECO:0000256" key="3">
    <source>
        <dbReference type="ARBA" id="ARBA00023163"/>
    </source>
</evidence>
<accession>A0A541BMD8</accession>
<dbReference type="SUPFAM" id="SSF46689">
    <property type="entry name" value="Homeodomain-like"/>
    <property type="match status" value="1"/>
</dbReference>
<dbReference type="GO" id="GO:0000976">
    <property type="term" value="F:transcription cis-regulatory region binding"/>
    <property type="evidence" value="ECO:0007669"/>
    <property type="project" value="TreeGrafter"/>
</dbReference>
<name>A0A541BMD8_9NOCA</name>
<evidence type="ECO:0000256" key="1">
    <source>
        <dbReference type="ARBA" id="ARBA00023015"/>
    </source>
</evidence>
<evidence type="ECO:0000259" key="5">
    <source>
        <dbReference type="PROSITE" id="PS50977"/>
    </source>
</evidence>
<dbReference type="PANTHER" id="PTHR30055:SF238">
    <property type="entry name" value="MYCOFACTOCIN BIOSYNTHESIS TRANSCRIPTIONAL REGULATOR MFTR-RELATED"/>
    <property type="match status" value="1"/>
</dbReference>
<evidence type="ECO:0000256" key="2">
    <source>
        <dbReference type="ARBA" id="ARBA00023125"/>
    </source>
</evidence>
<evidence type="ECO:0000313" key="7">
    <source>
        <dbReference type="Proteomes" id="UP000316256"/>
    </source>
</evidence>
<evidence type="ECO:0000256" key="4">
    <source>
        <dbReference type="PROSITE-ProRule" id="PRU00335"/>
    </source>
</evidence>
<dbReference type="PROSITE" id="PS01081">
    <property type="entry name" value="HTH_TETR_1"/>
    <property type="match status" value="1"/>
</dbReference>
<dbReference type="PRINTS" id="PR00455">
    <property type="entry name" value="HTHTETR"/>
</dbReference>
<feature type="domain" description="HTH tetR-type" evidence="5">
    <location>
        <begin position="16"/>
        <end position="76"/>
    </location>
</feature>
<feature type="DNA-binding region" description="H-T-H motif" evidence="4">
    <location>
        <begin position="39"/>
        <end position="58"/>
    </location>
</feature>
<dbReference type="InterPro" id="IPR001647">
    <property type="entry name" value="HTH_TetR"/>
</dbReference>
<dbReference type="Gene3D" id="1.10.10.60">
    <property type="entry name" value="Homeodomain-like"/>
    <property type="match status" value="1"/>
</dbReference>